<dbReference type="AlphaFoldDB" id="A0A9D2NFY6"/>
<evidence type="ECO:0000313" key="1">
    <source>
        <dbReference type="EMBL" id="HJC23622.1"/>
    </source>
</evidence>
<sequence length="123" mass="14177">MAYNIRMGIPEMADLWNRLQTGDRDGTINKKDGELYKKWGAALKKLAQNPHYPGLNTHDIEPLSKRYGLKVWESYLENRKGGARRMFWVYGPDKMEITIIGLEPHPENAKNGAYDRINLSELS</sequence>
<proteinExistence type="predicted"/>
<accession>A0A9D2NFY6</accession>
<protein>
    <submittedName>
        <fullName evidence="1">Uncharacterized protein</fullName>
    </submittedName>
</protein>
<reference evidence="1" key="2">
    <citation type="submission" date="2021-04" db="EMBL/GenBank/DDBJ databases">
        <authorList>
            <person name="Gilroy R."/>
        </authorList>
    </citation>
    <scope>NUCLEOTIDE SEQUENCE</scope>
    <source>
        <strain evidence="1">USAMLcec2-132</strain>
    </source>
</reference>
<gene>
    <name evidence="1" type="ORF">H9761_07965</name>
</gene>
<reference evidence="1" key="1">
    <citation type="journal article" date="2021" name="PeerJ">
        <title>Extensive microbial diversity within the chicken gut microbiome revealed by metagenomics and culture.</title>
        <authorList>
            <person name="Gilroy R."/>
            <person name="Ravi A."/>
            <person name="Getino M."/>
            <person name="Pursley I."/>
            <person name="Horton D.L."/>
            <person name="Alikhan N.F."/>
            <person name="Baker D."/>
            <person name="Gharbi K."/>
            <person name="Hall N."/>
            <person name="Watson M."/>
            <person name="Adriaenssens E.M."/>
            <person name="Foster-Nyarko E."/>
            <person name="Jarju S."/>
            <person name="Secka A."/>
            <person name="Antonio M."/>
            <person name="Oren A."/>
            <person name="Chaudhuri R.R."/>
            <person name="La Ragione R."/>
            <person name="Hildebrand F."/>
            <person name="Pallen M.J."/>
        </authorList>
    </citation>
    <scope>NUCLEOTIDE SEQUENCE</scope>
    <source>
        <strain evidence="1">USAMLcec2-132</strain>
    </source>
</reference>
<dbReference type="EMBL" id="DWWS01000027">
    <property type="protein sequence ID" value="HJC23622.1"/>
    <property type="molecule type" value="Genomic_DNA"/>
</dbReference>
<name>A0A9D2NFY6_9FIRM</name>
<evidence type="ECO:0000313" key="2">
    <source>
        <dbReference type="Proteomes" id="UP000823891"/>
    </source>
</evidence>
<organism evidence="1 2">
    <name type="scientific">Candidatus Eisenbergiella merdavium</name>
    <dbReference type="NCBI Taxonomy" id="2838551"/>
    <lineage>
        <taxon>Bacteria</taxon>
        <taxon>Bacillati</taxon>
        <taxon>Bacillota</taxon>
        <taxon>Clostridia</taxon>
        <taxon>Lachnospirales</taxon>
        <taxon>Lachnospiraceae</taxon>
        <taxon>Eisenbergiella</taxon>
    </lineage>
</organism>
<comment type="caution">
    <text evidence="1">The sequence shown here is derived from an EMBL/GenBank/DDBJ whole genome shotgun (WGS) entry which is preliminary data.</text>
</comment>
<dbReference type="Proteomes" id="UP000823891">
    <property type="component" value="Unassembled WGS sequence"/>
</dbReference>